<proteinExistence type="predicted"/>
<sequence>MISVKRYSLSRAAMDNRLTGFILGLSRWLRESGSSPCGFQGGGNGFPPARCNNSSTPPSSSVPIAPLDRARYTGVRGVCFCEPARLLGVALALAHRGGLTPLRDRISPHSISCVCLYPLSSTAWERLDLGWRGGPGKATSKPPMRSFKRFRAVITSYLHPIELLLRWYFPLEI</sequence>
<evidence type="ECO:0000313" key="2">
    <source>
        <dbReference type="Proteomes" id="UP001605036"/>
    </source>
</evidence>
<reference evidence="1 2" key="1">
    <citation type="submission" date="2024-09" db="EMBL/GenBank/DDBJ databases">
        <title>Chromosome-scale assembly of Riccia fluitans.</title>
        <authorList>
            <person name="Paukszto L."/>
            <person name="Sawicki J."/>
            <person name="Karawczyk K."/>
            <person name="Piernik-Szablinska J."/>
            <person name="Szczecinska M."/>
            <person name="Mazdziarz M."/>
        </authorList>
    </citation>
    <scope>NUCLEOTIDE SEQUENCE [LARGE SCALE GENOMIC DNA]</scope>
    <source>
        <strain evidence="1">Rf_01</strain>
        <tissue evidence="1">Aerial parts of the thallus</tissue>
    </source>
</reference>
<dbReference type="AlphaFoldDB" id="A0ABD1XRM2"/>
<comment type="caution">
    <text evidence="1">The sequence shown here is derived from an EMBL/GenBank/DDBJ whole genome shotgun (WGS) entry which is preliminary data.</text>
</comment>
<gene>
    <name evidence="1" type="ORF">R1flu_023263</name>
</gene>
<organism evidence="1 2">
    <name type="scientific">Riccia fluitans</name>
    <dbReference type="NCBI Taxonomy" id="41844"/>
    <lineage>
        <taxon>Eukaryota</taxon>
        <taxon>Viridiplantae</taxon>
        <taxon>Streptophyta</taxon>
        <taxon>Embryophyta</taxon>
        <taxon>Marchantiophyta</taxon>
        <taxon>Marchantiopsida</taxon>
        <taxon>Marchantiidae</taxon>
        <taxon>Marchantiales</taxon>
        <taxon>Ricciaceae</taxon>
        <taxon>Riccia</taxon>
    </lineage>
</organism>
<dbReference type="EMBL" id="JBHFFA010000007">
    <property type="protein sequence ID" value="KAL2611571.1"/>
    <property type="molecule type" value="Genomic_DNA"/>
</dbReference>
<protein>
    <submittedName>
        <fullName evidence="1">Uncharacterized protein</fullName>
    </submittedName>
</protein>
<accession>A0ABD1XRM2</accession>
<keyword evidence="2" id="KW-1185">Reference proteome</keyword>
<name>A0ABD1XRM2_9MARC</name>
<dbReference type="Proteomes" id="UP001605036">
    <property type="component" value="Unassembled WGS sequence"/>
</dbReference>
<evidence type="ECO:0000313" key="1">
    <source>
        <dbReference type="EMBL" id="KAL2611571.1"/>
    </source>
</evidence>